<dbReference type="HOGENOM" id="CLU_2169787_0_0_4"/>
<name>K1JUG8_9BURK</name>
<proteinExistence type="predicted"/>
<dbReference type="Proteomes" id="UP000005835">
    <property type="component" value="Unassembled WGS sequence"/>
</dbReference>
<dbReference type="EMBL" id="ADMG01000028">
    <property type="protein sequence ID" value="EKB31337.1"/>
    <property type="molecule type" value="Genomic_DNA"/>
</dbReference>
<organism evidence="1 2">
    <name type="scientific">Sutterella wadsworthensis 2_1_59BFAA</name>
    <dbReference type="NCBI Taxonomy" id="742823"/>
    <lineage>
        <taxon>Bacteria</taxon>
        <taxon>Pseudomonadati</taxon>
        <taxon>Pseudomonadota</taxon>
        <taxon>Betaproteobacteria</taxon>
        <taxon>Burkholderiales</taxon>
        <taxon>Sutterellaceae</taxon>
        <taxon>Sutterella</taxon>
    </lineage>
</organism>
<gene>
    <name evidence="1" type="ORF">HMPREF9465_01052</name>
</gene>
<evidence type="ECO:0000313" key="1">
    <source>
        <dbReference type="EMBL" id="EKB31337.1"/>
    </source>
</evidence>
<accession>K1JUG8</accession>
<reference evidence="1 2" key="1">
    <citation type="submission" date="2012-05" db="EMBL/GenBank/DDBJ databases">
        <title>The Genome Sequence of Sutterella wadsworthensis 2_1_59BFAA.</title>
        <authorList>
            <consortium name="The Broad Institute Genome Sequencing Platform"/>
            <person name="Earl A."/>
            <person name="Ward D."/>
            <person name="Feldgarden M."/>
            <person name="Gevers D."/>
            <person name="Daigneault M."/>
            <person name="Strauss J."/>
            <person name="Allen-Vercoe E."/>
            <person name="Walker B."/>
            <person name="Young S.K."/>
            <person name="Zeng Q."/>
            <person name="Gargeya S."/>
            <person name="Fitzgerald M."/>
            <person name="Haas B."/>
            <person name="Abouelleil A."/>
            <person name="Alvarado L."/>
            <person name="Arachchi H.M."/>
            <person name="Berlin A.M."/>
            <person name="Chapman S.B."/>
            <person name="Goldberg J."/>
            <person name="Griggs A."/>
            <person name="Gujja S."/>
            <person name="Hansen M."/>
            <person name="Howarth C."/>
            <person name="Imamovic A."/>
            <person name="Larimer J."/>
            <person name="McCowen C."/>
            <person name="Montmayeur A."/>
            <person name="Murphy C."/>
            <person name="Neiman D."/>
            <person name="Pearson M."/>
            <person name="Priest M."/>
            <person name="Roberts A."/>
            <person name="Saif S."/>
            <person name="Shea T."/>
            <person name="Sisk P."/>
            <person name="Sykes S."/>
            <person name="Wortman J."/>
            <person name="Nusbaum C."/>
            <person name="Birren B."/>
        </authorList>
    </citation>
    <scope>NUCLEOTIDE SEQUENCE [LARGE SCALE GENOMIC DNA]</scope>
    <source>
        <strain evidence="1 2">2_1_59BFAA</strain>
    </source>
</reference>
<keyword evidence="2" id="KW-1185">Reference proteome</keyword>
<dbReference type="PATRIC" id="fig|742823.3.peg.1040"/>
<protein>
    <submittedName>
        <fullName evidence="1">Uncharacterized protein</fullName>
    </submittedName>
</protein>
<evidence type="ECO:0000313" key="2">
    <source>
        <dbReference type="Proteomes" id="UP000005835"/>
    </source>
</evidence>
<comment type="caution">
    <text evidence="1">The sequence shown here is derived from an EMBL/GenBank/DDBJ whole genome shotgun (WGS) entry which is preliminary data.</text>
</comment>
<sequence>MLLVMTAAVAACIAGCSKEDIEAAREAGTNAVSKVADKTIELSDEAKGVVDRTKEHIHERIVKMPEETTRQAAEILGAAGEGAKDAGELLNEHAVSLQEGLEFRSKDREK</sequence>
<dbReference type="AlphaFoldDB" id="K1JUG8"/>